<dbReference type="Pfam" id="PF10220">
    <property type="entry name" value="Smg8_Smg9"/>
    <property type="match status" value="2"/>
</dbReference>
<evidence type="ECO:0000256" key="6">
    <source>
        <dbReference type="ARBA" id="ARBA00042605"/>
    </source>
</evidence>
<evidence type="ECO:0000313" key="9">
    <source>
        <dbReference type="Proteomes" id="UP000887572"/>
    </source>
</evidence>
<dbReference type="PANTHER" id="PTHR48078:SF18">
    <property type="entry name" value="THREONINE AMMONIA-LYASE"/>
    <property type="match status" value="1"/>
</dbReference>
<dbReference type="GO" id="GO:0000184">
    <property type="term" value="P:nuclear-transcribed mRNA catabolic process, nonsense-mediated decay"/>
    <property type="evidence" value="ECO:0007669"/>
    <property type="project" value="InterPro"/>
</dbReference>
<dbReference type="Proteomes" id="UP000887572">
    <property type="component" value="Unplaced"/>
</dbReference>
<keyword evidence="4" id="KW-0456">Lyase</keyword>
<dbReference type="GO" id="GO:0009097">
    <property type="term" value="P:isoleucine biosynthetic process"/>
    <property type="evidence" value="ECO:0007669"/>
    <property type="project" value="TreeGrafter"/>
</dbReference>
<feature type="compositionally biased region" description="Basic and acidic residues" evidence="7">
    <location>
        <begin position="582"/>
        <end position="592"/>
    </location>
</feature>
<evidence type="ECO:0000256" key="2">
    <source>
        <dbReference type="ARBA" id="ARBA00010869"/>
    </source>
</evidence>
<evidence type="ECO:0000259" key="8">
    <source>
        <dbReference type="Pfam" id="PF00291"/>
    </source>
</evidence>
<reference evidence="10" key="1">
    <citation type="submission" date="2022-11" db="UniProtKB">
        <authorList>
            <consortium name="WormBaseParasite"/>
        </authorList>
    </citation>
    <scope>IDENTIFICATION</scope>
</reference>
<feature type="domain" description="Tryptophan synthase beta chain-like PALP" evidence="8">
    <location>
        <begin position="996"/>
        <end position="1285"/>
    </location>
</feature>
<dbReference type="GO" id="GO:0006565">
    <property type="term" value="P:L-serine catabolic process"/>
    <property type="evidence" value="ECO:0007669"/>
    <property type="project" value="TreeGrafter"/>
</dbReference>
<dbReference type="GO" id="GO:0004794">
    <property type="term" value="F:threonine deaminase activity"/>
    <property type="evidence" value="ECO:0007669"/>
    <property type="project" value="TreeGrafter"/>
</dbReference>
<evidence type="ECO:0000256" key="4">
    <source>
        <dbReference type="ARBA" id="ARBA00023239"/>
    </source>
</evidence>
<evidence type="ECO:0000313" key="10">
    <source>
        <dbReference type="WBParaSite" id="Gr19_v10_g530.t3"/>
    </source>
</evidence>
<dbReference type="CDD" id="cd01562">
    <property type="entry name" value="Thr-dehyd"/>
    <property type="match status" value="1"/>
</dbReference>
<comment type="similarity">
    <text evidence="2">Belongs to the serine/threonine dehydratase family.</text>
</comment>
<evidence type="ECO:0000256" key="3">
    <source>
        <dbReference type="ARBA" id="ARBA00022898"/>
    </source>
</evidence>
<dbReference type="Gene3D" id="3.40.50.1100">
    <property type="match status" value="2"/>
</dbReference>
<keyword evidence="9" id="KW-1185">Reference proteome</keyword>
<dbReference type="FunFam" id="3.40.50.1100:FF:000007">
    <property type="entry name" value="L-threonine dehydratase catabolic TdcB"/>
    <property type="match status" value="1"/>
</dbReference>
<evidence type="ECO:0000256" key="7">
    <source>
        <dbReference type="SAM" id="MobiDB-lite"/>
    </source>
</evidence>
<keyword evidence="3" id="KW-0663">Pyridoxal phosphate</keyword>
<dbReference type="Pfam" id="PF00291">
    <property type="entry name" value="PALP"/>
    <property type="match status" value="1"/>
</dbReference>
<dbReference type="GO" id="GO:0003941">
    <property type="term" value="F:L-serine ammonia-lyase activity"/>
    <property type="evidence" value="ECO:0007669"/>
    <property type="project" value="TreeGrafter"/>
</dbReference>
<dbReference type="SUPFAM" id="SSF53686">
    <property type="entry name" value="Tryptophan synthase beta subunit-like PLP-dependent enzymes"/>
    <property type="match status" value="1"/>
</dbReference>
<organism evidence="9 10">
    <name type="scientific">Globodera rostochiensis</name>
    <name type="common">Golden nematode worm</name>
    <name type="synonym">Heterodera rostochiensis</name>
    <dbReference type="NCBI Taxonomy" id="31243"/>
    <lineage>
        <taxon>Eukaryota</taxon>
        <taxon>Metazoa</taxon>
        <taxon>Ecdysozoa</taxon>
        <taxon>Nematoda</taxon>
        <taxon>Chromadorea</taxon>
        <taxon>Rhabditida</taxon>
        <taxon>Tylenchina</taxon>
        <taxon>Tylenchomorpha</taxon>
        <taxon>Tylenchoidea</taxon>
        <taxon>Heteroderidae</taxon>
        <taxon>Heteroderinae</taxon>
        <taxon>Globodera</taxon>
    </lineage>
</organism>
<feature type="compositionally biased region" description="Acidic residues" evidence="7">
    <location>
        <begin position="593"/>
        <end position="606"/>
    </location>
</feature>
<dbReference type="InterPro" id="IPR019354">
    <property type="entry name" value="SMG8-like"/>
</dbReference>
<sequence>MAVAEEEVFFDKWSYGIDTDKSISVEAFYDEDESVLWLLLNGIYDVCLQHRIFGSEQSNGKSFFEKLSEIESTQQRFMLFIFSISHMVLFVEQACRFDLDWINILEEVNRNRLSETGRVANPKMLFCFYRNPLRNDLSSVKKKELLEKMEKCIESQVSHFMRQHGIIDSRYPGNALGQITISSGAPFVYIFNHNEMPKDVNNEFAMSLYPEESLEEFNVESIQKLITNVLGLSPKNKDHLSRSDYNFDYFLHAAILNVRKRIVDAAKFLKRIFVDGTDGLSMPFSRQSFQEIDTLKSIIDSAVSVGMSLYVNQLNQQPDITGGGDSAFSPLEHNFTLNLAIEQLIRRCPRAVGTERRKQMIEKLSEDCATLWMDGHRRCDQISLTGQLCHFAVHDLPNEKVSTQSCLQDEKRPQKGHCSGVKTYSMCNCGLSRQIRTDPFSLKEANYAFYLKSDVTFGNCCADLDRYEFHLFDFRDTANCSPNIDEDLDRTTIVDDQKLKGSSPNGLKEEIETNLEVDEDENLAIDPKEFNFRFFDDEDDAKIPSDEELRQREEHVPIDPMTQEEAVMGKAFSGDDVGEEMDEHRRKERIESTEEDEECLDEEAEDELSKQTGEEESSRPITPAENVDYLENYDVYDHGKRRSDSTEQSEKGNFGRERTDNSKLLEKYKGRFLDHVPHSKSPPELLPLFPSFSVICIGHSSLGSEFLLPWSVQLTVRTEQWLRELQFIGATPTERTFRNLQHQRNYERSSNMTSKEKVKLFIGFDYECPRGHRFMIAEPGKVLRHRRMSGSLKTDAAPLMDNDLAIWMPCPCKKEPRMSAQLMRIHIVTPKAPVSVSVQPLIQMPNDDGFFFPGQSERIELGWAKYYVMRLPYVYKGPSGTAFHRPNLHEFRGKLLRRQKHGKVYKQFWAADVNVLLLIGQKRDCHSSNSENTKPSMEELNEASIAVPDCLRAEGSDECAIRRIPSALCSFVDPFCDPKKPVKTTFSDISSAAFNIRDGINRTPTIKSDAFSSMFDVELFFKQEFLQVTGSFKERGARFALMRLTKEQRQIGVIAASAGNHALALAYHGHQLGIPVTVVMPKFAPLMKISCCESYNAKVILHGLHIQEAKIFAYELAKHENIKYINGFDNPDVIAGQGTIGLEILDQVSNVDAIVVPVGGGGLIAGVALAVKTLKPQVLVIGVESEMCPSFKNAVEQRDEPLHPESSLADGLAVPTVGDNAVFMAEGLIDDLVTVCEESIALAILRLLEVQKAVVEGAGAVGLAAFISGKLDYLRGKRVVSILTGGNIDTTVLGRTIERGLAVDGRLIKFDIVVSDRPGGMAELTSEIGKTGASIKDLFHERAWLAANVYSELITHLGKKYKQISFPGLLSHNLPRKIGIRDE</sequence>
<name>A0A914HYV8_GLORO</name>
<evidence type="ECO:0000256" key="5">
    <source>
        <dbReference type="ARBA" id="ARBA00041766"/>
    </source>
</evidence>
<feature type="compositionally biased region" description="Basic and acidic residues" evidence="7">
    <location>
        <begin position="635"/>
        <end position="660"/>
    </location>
</feature>
<feature type="region of interest" description="Disordered" evidence="7">
    <location>
        <begin position="572"/>
        <end position="660"/>
    </location>
</feature>
<evidence type="ECO:0000256" key="1">
    <source>
        <dbReference type="ARBA" id="ARBA00001933"/>
    </source>
</evidence>
<dbReference type="PANTHER" id="PTHR48078">
    <property type="entry name" value="THREONINE DEHYDRATASE, MITOCHONDRIAL-RELATED"/>
    <property type="match status" value="1"/>
</dbReference>
<dbReference type="InterPro" id="IPR001926">
    <property type="entry name" value="TrpB-like_PALP"/>
</dbReference>
<dbReference type="GO" id="GO:0006567">
    <property type="term" value="P:L-threonine catabolic process"/>
    <property type="evidence" value="ECO:0007669"/>
    <property type="project" value="TreeGrafter"/>
</dbReference>
<protein>
    <recommendedName>
        <fullName evidence="5">L-serine deaminase</fullName>
    </recommendedName>
    <alternativeName>
        <fullName evidence="6">L-threonine dehydratase</fullName>
    </alternativeName>
</protein>
<dbReference type="InterPro" id="IPR050147">
    <property type="entry name" value="Ser/Thr_Dehydratase"/>
</dbReference>
<proteinExistence type="inferred from homology"/>
<dbReference type="WBParaSite" id="Gr19_v10_g530.t3">
    <property type="protein sequence ID" value="Gr19_v10_g530.t3"/>
    <property type="gene ID" value="Gr19_v10_g530"/>
</dbReference>
<accession>A0A914HYV8</accession>
<dbReference type="InterPro" id="IPR036052">
    <property type="entry name" value="TrpB-like_PALP_sf"/>
</dbReference>
<comment type="cofactor">
    <cofactor evidence="1">
        <name>pyridoxal 5'-phosphate</name>
        <dbReference type="ChEBI" id="CHEBI:597326"/>
    </cofactor>
</comment>
<feature type="compositionally biased region" description="Basic and acidic residues" evidence="7">
    <location>
        <begin position="607"/>
        <end position="618"/>
    </location>
</feature>